<protein>
    <recommendedName>
        <fullName evidence="7">Rhodopsin domain-containing protein</fullName>
    </recommendedName>
</protein>
<dbReference type="InterPro" id="IPR052337">
    <property type="entry name" value="SAT4-like"/>
</dbReference>
<dbReference type="GO" id="GO:0016020">
    <property type="term" value="C:membrane"/>
    <property type="evidence" value="ECO:0007669"/>
    <property type="project" value="UniProtKB-SubCell"/>
</dbReference>
<organism evidence="8 9">
    <name type="scientific">Sphaceloma murrayae</name>
    <dbReference type="NCBI Taxonomy" id="2082308"/>
    <lineage>
        <taxon>Eukaryota</taxon>
        <taxon>Fungi</taxon>
        <taxon>Dikarya</taxon>
        <taxon>Ascomycota</taxon>
        <taxon>Pezizomycotina</taxon>
        <taxon>Dothideomycetes</taxon>
        <taxon>Dothideomycetidae</taxon>
        <taxon>Myriangiales</taxon>
        <taxon>Elsinoaceae</taxon>
        <taxon>Sphaceloma</taxon>
    </lineage>
</organism>
<evidence type="ECO:0000259" key="7">
    <source>
        <dbReference type="Pfam" id="PF20684"/>
    </source>
</evidence>
<dbReference type="AlphaFoldDB" id="A0A2K1R2S6"/>
<dbReference type="PANTHER" id="PTHR33048">
    <property type="entry name" value="PTH11-LIKE INTEGRAL MEMBRANE PROTEIN (AFU_ORTHOLOGUE AFUA_5G11245)"/>
    <property type="match status" value="1"/>
</dbReference>
<dbReference type="Proteomes" id="UP000243797">
    <property type="component" value="Unassembled WGS sequence"/>
</dbReference>
<feature type="transmembrane region" description="Helical" evidence="6">
    <location>
        <begin position="97"/>
        <end position="115"/>
    </location>
</feature>
<evidence type="ECO:0000313" key="8">
    <source>
        <dbReference type="EMBL" id="PNS21588.1"/>
    </source>
</evidence>
<evidence type="ECO:0000313" key="9">
    <source>
        <dbReference type="Proteomes" id="UP000243797"/>
    </source>
</evidence>
<dbReference type="PANTHER" id="PTHR33048:SF166">
    <property type="entry name" value="PTH11-LIKE INTEGRAL MEMBRANE PROTEIN"/>
    <property type="match status" value="1"/>
</dbReference>
<reference evidence="8 9" key="1">
    <citation type="submission" date="2017-06" db="EMBL/GenBank/DDBJ databases">
        <title>Draft genome sequence of a variant of Elsinoe murrayae.</title>
        <authorList>
            <person name="Cheng Q."/>
        </authorList>
    </citation>
    <scope>NUCLEOTIDE SEQUENCE [LARGE SCALE GENOMIC DNA]</scope>
    <source>
        <strain evidence="8 9">CQ-2017a</strain>
    </source>
</reference>
<feature type="transmembrane region" description="Helical" evidence="6">
    <location>
        <begin position="38"/>
        <end position="59"/>
    </location>
</feature>
<gene>
    <name evidence="8" type="ORF">CAC42_947</name>
</gene>
<feature type="transmembrane region" description="Helical" evidence="6">
    <location>
        <begin position="241"/>
        <end position="264"/>
    </location>
</feature>
<accession>A0A2K1R2S6</accession>
<dbReference type="InParanoid" id="A0A2K1R2S6"/>
<evidence type="ECO:0000256" key="4">
    <source>
        <dbReference type="ARBA" id="ARBA00023136"/>
    </source>
</evidence>
<dbReference type="InterPro" id="IPR049326">
    <property type="entry name" value="Rhodopsin_dom_fungi"/>
</dbReference>
<keyword evidence="4 6" id="KW-0472">Membrane</keyword>
<dbReference type="OrthoDB" id="2988756at2759"/>
<feature type="transmembrane region" description="Helical" evidence="6">
    <location>
        <begin position="127"/>
        <end position="148"/>
    </location>
</feature>
<evidence type="ECO:0000256" key="1">
    <source>
        <dbReference type="ARBA" id="ARBA00004141"/>
    </source>
</evidence>
<proteinExistence type="inferred from homology"/>
<evidence type="ECO:0000256" key="2">
    <source>
        <dbReference type="ARBA" id="ARBA00022692"/>
    </source>
</evidence>
<comment type="caution">
    <text evidence="8">The sequence shown here is derived from an EMBL/GenBank/DDBJ whole genome shotgun (WGS) entry which is preliminary data.</text>
</comment>
<keyword evidence="3 6" id="KW-1133">Transmembrane helix</keyword>
<evidence type="ECO:0000256" key="5">
    <source>
        <dbReference type="ARBA" id="ARBA00038359"/>
    </source>
</evidence>
<feature type="transmembrane region" description="Helical" evidence="6">
    <location>
        <begin position="174"/>
        <end position="197"/>
    </location>
</feature>
<comment type="subcellular location">
    <subcellularLocation>
        <location evidence="1">Membrane</location>
        <topology evidence="1">Multi-pass membrane protein</topology>
    </subcellularLocation>
</comment>
<dbReference type="Pfam" id="PF20684">
    <property type="entry name" value="Fung_rhodopsin"/>
    <property type="match status" value="1"/>
</dbReference>
<feature type="transmembrane region" description="Helical" evidence="6">
    <location>
        <begin position="6"/>
        <end position="26"/>
    </location>
</feature>
<evidence type="ECO:0000256" key="6">
    <source>
        <dbReference type="SAM" id="Phobius"/>
    </source>
</evidence>
<keyword evidence="2 6" id="KW-0812">Transmembrane</keyword>
<keyword evidence="9" id="KW-1185">Reference proteome</keyword>
<feature type="domain" description="Rhodopsin" evidence="7">
    <location>
        <begin position="22"/>
        <end position="260"/>
    </location>
</feature>
<dbReference type="EMBL" id="NKHZ01000011">
    <property type="protein sequence ID" value="PNS21588.1"/>
    <property type="molecule type" value="Genomic_DNA"/>
</dbReference>
<sequence length="380" mass="42513">MEDPTLVIHLTFTAVALVVMTARIAVRIRIFGGFDTGDYLTLAAIVCAVARGGLIHVVLTWGTNNLSTVARGRIDFTDEEIYRRTIGSKFAISNRPIYNTYLWCQKLILLHFYIRHFHSHEKRRHRLITWTYGPIFFATWLAAQVVGFTECDPFRLYWQVVPSAGTCVQAQVQLIVLGVLNIGTDVMLLILPIPSLISLQTPWRLKLRLYALCTLGLFIIAITVIRLPINALNATVQANRTTWASTELLAAAIAVNAPTLYGAYNNWRRLRNGIVSSAYTMPGQSASRRPNSATISDSRFGHINIGLGRKIPDEEDEITLNMVMQGKRSGTSMSYASNRSASQGDLGVITKTREVCVRDFEGDRVHVTRNESLGWNEEDL</sequence>
<name>A0A2K1R2S6_9PEZI</name>
<comment type="similarity">
    <text evidence="5">Belongs to the SAT4 family.</text>
</comment>
<evidence type="ECO:0000256" key="3">
    <source>
        <dbReference type="ARBA" id="ARBA00022989"/>
    </source>
</evidence>
<feature type="transmembrane region" description="Helical" evidence="6">
    <location>
        <begin position="209"/>
        <end position="229"/>
    </location>
</feature>